<organism evidence="2 3">
    <name type="scientific">Batillaria attramentaria</name>
    <dbReference type="NCBI Taxonomy" id="370345"/>
    <lineage>
        <taxon>Eukaryota</taxon>
        <taxon>Metazoa</taxon>
        <taxon>Spiralia</taxon>
        <taxon>Lophotrochozoa</taxon>
        <taxon>Mollusca</taxon>
        <taxon>Gastropoda</taxon>
        <taxon>Caenogastropoda</taxon>
        <taxon>Sorbeoconcha</taxon>
        <taxon>Cerithioidea</taxon>
        <taxon>Batillariidae</taxon>
        <taxon>Batillaria</taxon>
    </lineage>
</organism>
<evidence type="ECO:0008006" key="4">
    <source>
        <dbReference type="Google" id="ProtNLM"/>
    </source>
</evidence>
<dbReference type="AlphaFoldDB" id="A0ABD0JAD5"/>
<dbReference type="Proteomes" id="UP001519460">
    <property type="component" value="Unassembled WGS sequence"/>
</dbReference>
<evidence type="ECO:0000313" key="3">
    <source>
        <dbReference type="Proteomes" id="UP001519460"/>
    </source>
</evidence>
<reference evidence="2 3" key="1">
    <citation type="journal article" date="2023" name="Sci. Data">
        <title>Genome assembly of the Korean intertidal mud-creeper Batillaria attramentaria.</title>
        <authorList>
            <person name="Patra A.K."/>
            <person name="Ho P.T."/>
            <person name="Jun S."/>
            <person name="Lee S.J."/>
            <person name="Kim Y."/>
            <person name="Won Y.J."/>
        </authorList>
    </citation>
    <scope>NUCLEOTIDE SEQUENCE [LARGE SCALE GENOMIC DNA]</scope>
    <source>
        <strain evidence="2">Wonlab-2016</strain>
    </source>
</reference>
<accession>A0ABD0JAD5</accession>
<proteinExistence type="predicted"/>
<dbReference type="PANTHER" id="PTHR46888">
    <property type="entry name" value="ZINC KNUCKLE DOMAINCONTAINING PROTEIN-RELATED"/>
    <property type="match status" value="1"/>
</dbReference>
<gene>
    <name evidence="2" type="ORF">BaRGS_00037084</name>
</gene>
<feature type="non-terminal residue" evidence="2">
    <location>
        <position position="1"/>
    </location>
</feature>
<evidence type="ECO:0000256" key="1">
    <source>
        <dbReference type="SAM" id="MobiDB-lite"/>
    </source>
</evidence>
<feature type="compositionally biased region" description="Basic and acidic residues" evidence="1">
    <location>
        <begin position="48"/>
        <end position="70"/>
    </location>
</feature>
<name>A0ABD0JAD5_9CAEN</name>
<sequence length="195" mass="21038">VGACCEGSIGWPSNSGREEGAGGRTARAGTGNVRNAAGRKSSSGKSENGNDRRSARNAAKSERPSGENEKRLWEAWQASANTSAANLSASAGPSDSYRVKLQPFTENDDIDAYLQHFERVATTHKWNRDVWAARLVPLLDGAARDTYLRLTPTDAGDYEKLKKALLGEISSDGPNTIVVSSEMLGKSPWRPLNNF</sequence>
<dbReference type="PANTHER" id="PTHR46888:SF1">
    <property type="entry name" value="RIBONUCLEASE H"/>
    <property type="match status" value="1"/>
</dbReference>
<feature type="region of interest" description="Disordered" evidence="1">
    <location>
        <begin position="1"/>
        <end position="70"/>
    </location>
</feature>
<evidence type="ECO:0000313" key="2">
    <source>
        <dbReference type="EMBL" id="KAK7466817.1"/>
    </source>
</evidence>
<dbReference type="EMBL" id="JACVVK020000544">
    <property type="protein sequence ID" value="KAK7466817.1"/>
    <property type="molecule type" value="Genomic_DNA"/>
</dbReference>
<keyword evidence="3" id="KW-1185">Reference proteome</keyword>
<protein>
    <recommendedName>
        <fullName evidence="4">Retrotransposon gag domain-containing protein</fullName>
    </recommendedName>
</protein>
<comment type="caution">
    <text evidence="2">The sequence shown here is derived from an EMBL/GenBank/DDBJ whole genome shotgun (WGS) entry which is preliminary data.</text>
</comment>